<proteinExistence type="predicted"/>
<keyword evidence="1" id="KW-1133">Transmembrane helix</keyword>
<keyword evidence="1" id="KW-0812">Transmembrane</keyword>
<dbReference type="HOGENOM" id="CLU_3033829_0_0_1"/>
<dbReference type="EMBL" id="GL945432">
    <property type="protein sequence ID" value="EGO26764.1"/>
    <property type="molecule type" value="Genomic_DNA"/>
</dbReference>
<sequence length="55" mass="6227">MDKWVAHADLQAGHAEEWKSVVGCTGVLEMGLGFRIFLLRELCLKLRRGIGEEAW</sequence>
<gene>
    <name evidence="2" type="ORF">SERLADRAFT_464159</name>
</gene>
<keyword evidence="1" id="KW-0472">Membrane</keyword>
<evidence type="ECO:0000256" key="1">
    <source>
        <dbReference type="SAM" id="Phobius"/>
    </source>
</evidence>
<reference evidence="2" key="1">
    <citation type="submission" date="2011-04" db="EMBL/GenBank/DDBJ databases">
        <title>Evolution of plant cell wall degrading machinery underlies the functional diversity of forest fungi.</title>
        <authorList>
            <consortium name="US DOE Joint Genome Institute (JGI-PGF)"/>
            <person name="Eastwood D.C."/>
            <person name="Floudas D."/>
            <person name="Binder M."/>
            <person name="Majcherczyk A."/>
            <person name="Schneider P."/>
            <person name="Aerts A."/>
            <person name="Asiegbu F.O."/>
            <person name="Baker S.E."/>
            <person name="Barry K."/>
            <person name="Bendiksby M."/>
            <person name="Blumentritt M."/>
            <person name="Coutinho P.M."/>
            <person name="Cullen D."/>
            <person name="Cullen D."/>
            <person name="Gathman A."/>
            <person name="Goodell B."/>
            <person name="Henrissat B."/>
            <person name="Ihrmark K."/>
            <person name="Kauserud H."/>
            <person name="Kohler A."/>
            <person name="LaButti K."/>
            <person name="Lapidus A."/>
            <person name="Lavin J.L."/>
            <person name="Lee Y.-H."/>
            <person name="Lindquist E."/>
            <person name="Lilly W."/>
            <person name="Lucas S."/>
            <person name="Morin E."/>
            <person name="Murat C."/>
            <person name="Oguiza J.A."/>
            <person name="Park J."/>
            <person name="Pisabarro A.G."/>
            <person name="Riley R."/>
            <person name="Rosling A."/>
            <person name="Salamov A."/>
            <person name="Schmidt O."/>
            <person name="Schmutz J."/>
            <person name="Skrede I."/>
            <person name="Stenlid J."/>
            <person name="Wiebenga A."/>
            <person name="Xie X."/>
            <person name="Kues U."/>
            <person name="Hibbett D.S."/>
            <person name="Hoffmeister D."/>
            <person name="Hogberg N."/>
            <person name="Martin F."/>
            <person name="Grigoriev I.V."/>
            <person name="Watkinson S.C."/>
        </authorList>
    </citation>
    <scope>NUCLEOTIDE SEQUENCE</scope>
    <source>
        <strain evidence="2">S7.9</strain>
    </source>
</reference>
<dbReference type="KEGG" id="sla:SERLADRAFT_464159"/>
<protein>
    <submittedName>
        <fullName evidence="2">Uncharacterized protein</fullName>
    </submittedName>
</protein>
<dbReference type="RefSeq" id="XP_007316937.1">
    <property type="nucleotide sequence ID" value="XM_007316875.1"/>
</dbReference>
<dbReference type="GeneID" id="18818696"/>
<feature type="transmembrane region" description="Helical" evidence="1">
    <location>
        <begin position="20"/>
        <end position="38"/>
    </location>
</feature>
<dbReference type="AlphaFoldDB" id="F8NRH1"/>
<dbReference type="Proteomes" id="UP000008064">
    <property type="component" value="Unassembled WGS sequence"/>
</dbReference>
<evidence type="ECO:0000313" key="2">
    <source>
        <dbReference type="EMBL" id="EGO26764.1"/>
    </source>
</evidence>
<accession>F8NRH1</accession>
<organism>
    <name type="scientific">Serpula lacrymans var. lacrymans (strain S7.9)</name>
    <name type="common">Dry rot fungus</name>
    <dbReference type="NCBI Taxonomy" id="578457"/>
    <lineage>
        <taxon>Eukaryota</taxon>
        <taxon>Fungi</taxon>
        <taxon>Dikarya</taxon>
        <taxon>Basidiomycota</taxon>
        <taxon>Agaricomycotina</taxon>
        <taxon>Agaricomycetes</taxon>
        <taxon>Agaricomycetidae</taxon>
        <taxon>Boletales</taxon>
        <taxon>Coniophorineae</taxon>
        <taxon>Serpulaceae</taxon>
        <taxon>Serpula</taxon>
    </lineage>
</organism>
<name>F8NRH1_SERL9</name>